<keyword evidence="2" id="KW-1185">Reference proteome</keyword>
<dbReference type="EMBL" id="SHOA02000008">
    <property type="protein sequence ID" value="TDH66103.1"/>
    <property type="molecule type" value="Genomic_DNA"/>
</dbReference>
<reference evidence="1 2" key="1">
    <citation type="journal article" date="2021" name="Genome Biol.">
        <title>AFLAP: assembly-free linkage analysis pipeline using k-mers from genome sequencing data.</title>
        <authorList>
            <person name="Fletcher K."/>
            <person name="Zhang L."/>
            <person name="Gil J."/>
            <person name="Han R."/>
            <person name="Cavanaugh K."/>
            <person name="Michelmore R."/>
        </authorList>
    </citation>
    <scope>NUCLEOTIDE SEQUENCE [LARGE SCALE GENOMIC DNA]</scope>
    <source>
        <strain evidence="1 2">SF5</strain>
    </source>
</reference>
<evidence type="ECO:0000313" key="1">
    <source>
        <dbReference type="EMBL" id="TDH66103.1"/>
    </source>
</evidence>
<dbReference type="AlphaFoldDB" id="A0A976IBL6"/>
<dbReference type="RefSeq" id="XP_067815602.1">
    <property type="nucleotide sequence ID" value="XM_067963932.1"/>
</dbReference>
<dbReference type="KEGG" id="blac:94349603"/>
<comment type="caution">
    <text evidence="1">The sequence shown here is derived from an EMBL/GenBank/DDBJ whole genome shotgun (WGS) entry which is preliminary data.</text>
</comment>
<dbReference type="GeneID" id="94349603"/>
<name>A0A976IBL6_BRELC</name>
<gene>
    <name evidence="1" type="ORF">CCR75_005858</name>
</gene>
<proteinExistence type="predicted"/>
<sequence length="258" mass="29511">MQELETPISSYKSVISPISIPETPLSGHASEKTKVQQLQDRLAAQELLVQELMTREHQHIAERECMKKSVLALQQDMLRLVNIIDLQLPISSMQLQLAPLVSSVDTAAFRGALSPQFAATKSINASPLEHNVFNTKRRHQSPDDRDVNVSSAHDLTILMSDTSPHRKRHKTVLRSRKKLSKRQWSLTEDKALETTNRYYSTMRRRGRQRRGTDRNQRHLDNSLLKTSEHATINAKCRVMERSFKSFETSAIEFSVAEI</sequence>
<accession>A0A976IBL6</accession>
<evidence type="ECO:0000313" key="2">
    <source>
        <dbReference type="Proteomes" id="UP000294530"/>
    </source>
</evidence>
<organism evidence="1 2">
    <name type="scientific">Bremia lactucae</name>
    <name type="common">Lettuce downy mildew</name>
    <dbReference type="NCBI Taxonomy" id="4779"/>
    <lineage>
        <taxon>Eukaryota</taxon>
        <taxon>Sar</taxon>
        <taxon>Stramenopiles</taxon>
        <taxon>Oomycota</taxon>
        <taxon>Peronosporomycetes</taxon>
        <taxon>Peronosporales</taxon>
        <taxon>Peronosporaceae</taxon>
        <taxon>Bremia</taxon>
    </lineage>
</organism>
<dbReference type="Proteomes" id="UP000294530">
    <property type="component" value="Unassembled WGS sequence"/>
</dbReference>
<protein>
    <submittedName>
        <fullName evidence="1">Uncharacterized protein</fullName>
    </submittedName>
</protein>